<feature type="domain" description="Citrate transporter-like" evidence="7">
    <location>
        <begin position="1"/>
        <end position="52"/>
    </location>
</feature>
<keyword evidence="4 6" id="KW-1133">Transmembrane helix</keyword>
<keyword evidence="3 6" id="KW-0812">Transmembrane</keyword>
<dbReference type="GO" id="GO:0022857">
    <property type="term" value="F:transmembrane transporter activity"/>
    <property type="evidence" value="ECO:0007669"/>
    <property type="project" value="TreeGrafter"/>
</dbReference>
<dbReference type="GO" id="GO:0005886">
    <property type="term" value="C:plasma membrane"/>
    <property type="evidence" value="ECO:0007669"/>
    <property type="project" value="TreeGrafter"/>
</dbReference>
<organism evidence="8">
    <name type="scientific">marine sediment metagenome</name>
    <dbReference type="NCBI Taxonomy" id="412755"/>
    <lineage>
        <taxon>unclassified sequences</taxon>
        <taxon>metagenomes</taxon>
        <taxon>ecological metagenomes</taxon>
    </lineage>
</organism>
<dbReference type="EMBL" id="BART01007728">
    <property type="protein sequence ID" value="GAG62440.1"/>
    <property type="molecule type" value="Genomic_DNA"/>
</dbReference>
<evidence type="ECO:0000259" key="7">
    <source>
        <dbReference type="Pfam" id="PF03600"/>
    </source>
</evidence>
<dbReference type="PANTHER" id="PTHR10283:SF82">
    <property type="entry name" value="SOLUTE CARRIER FAMILY 13 MEMBER 2"/>
    <property type="match status" value="1"/>
</dbReference>
<feature type="non-terminal residue" evidence="8">
    <location>
        <position position="53"/>
    </location>
</feature>
<dbReference type="AlphaFoldDB" id="X0Z0F9"/>
<keyword evidence="2" id="KW-0813">Transport</keyword>
<evidence type="ECO:0000256" key="3">
    <source>
        <dbReference type="ARBA" id="ARBA00022692"/>
    </source>
</evidence>
<evidence type="ECO:0000256" key="4">
    <source>
        <dbReference type="ARBA" id="ARBA00022989"/>
    </source>
</evidence>
<proteinExistence type="predicted"/>
<keyword evidence="5 6" id="KW-0472">Membrane</keyword>
<gene>
    <name evidence="8" type="ORF">S01H4_17523</name>
</gene>
<name>X0Z0F9_9ZZZZ</name>
<evidence type="ECO:0000256" key="5">
    <source>
        <dbReference type="ARBA" id="ARBA00023136"/>
    </source>
</evidence>
<sequence length="53" mass="5571">MGVTAFLSMWISNTASAAIMIPIALAVISRIRDTDIRGKYGKALVLGVAYAAT</sequence>
<evidence type="ECO:0000256" key="6">
    <source>
        <dbReference type="SAM" id="Phobius"/>
    </source>
</evidence>
<dbReference type="Pfam" id="PF03600">
    <property type="entry name" value="CitMHS"/>
    <property type="match status" value="1"/>
</dbReference>
<comment type="caution">
    <text evidence="8">The sequence shown here is derived from an EMBL/GenBank/DDBJ whole genome shotgun (WGS) entry which is preliminary data.</text>
</comment>
<evidence type="ECO:0000313" key="8">
    <source>
        <dbReference type="EMBL" id="GAG62440.1"/>
    </source>
</evidence>
<comment type="subcellular location">
    <subcellularLocation>
        <location evidence="1">Membrane</location>
        <topology evidence="1">Multi-pass membrane protein</topology>
    </subcellularLocation>
</comment>
<feature type="transmembrane region" description="Helical" evidence="6">
    <location>
        <begin position="6"/>
        <end position="28"/>
    </location>
</feature>
<evidence type="ECO:0000256" key="1">
    <source>
        <dbReference type="ARBA" id="ARBA00004141"/>
    </source>
</evidence>
<accession>X0Z0F9</accession>
<dbReference type="PANTHER" id="PTHR10283">
    <property type="entry name" value="SOLUTE CARRIER FAMILY 13 MEMBER"/>
    <property type="match status" value="1"/>
</dbReference>
<reference evidence="8" key="1">
    <citation type="journal article" date="2014" name="Front. Microbiol.">
        <title>High frequency of phylogenetically diverse reductive dehalogenase-homologous genes in deep subseafloor sedimentary metagenomes.</title>
        <authorList>
            <person name="Kawai M."/>
            <person name="Futagami T."/>
            <person name="Toyoda A."/>
            <person name="Takaki Y."/>
            <person name="Nishi S."/>
            <person name="Hori S."/>
            <person name="Arai W."/>
            <person name="Tsubouchi T."/>
            <person name="Morono Y."/>
            <person name="Uchiyama I."/>
            <person name="Ito T."/>
            <person name="Fujiyama A."/>
            <person name="Inagaki F."/>
            <person name="Takami H."/>
        </authorList>
    </citation>
    <scope>NUCLEOTIDE SEQUENCE</scope>
    <source>
        <strain evidence="8">Expedition CK06-06</strain>
    </source>
</reference>
<protein>
    <recommendedName>
        <fullName evidence="7">Citrate transporter-like domain-containing protein</fullName>
    </recommendedName>
</protein>
<dbReference type="InterPro" id="IPR004680">
    <property type="entry name" value="Cit_transptr-like_dom"/>
</dbReference>
<evidence type="ECO:0000256" key="2">
    <source>
        <dbReference type="ARBA" id="ARBA00022448"/>
    </source>
</evidence>